<dbReference type="SMART" id="SM00922">
    <property type="entry name" value="MR_MLE"/>
    <property type="match status" value="1"/>
</dbReference>
<dbReference type="Gene3D" id="3.20.20.120">
    <property type="entry name" value="Enolase-like C-terminal domain"/>
    <property type="match status" value="1"/>
</dbReference>
<evidence type="ECO:0000313" key="2">
    <source>
        <dbReference type="EMBL" id="GAG90470.1"/>
    </source>
</evidence>
<dbReference type="InterPro" id="IPR036849">
    <property type="entry name" value="Enolase-like_C_sf"/>
</dbReference>
<sequence>NLKKAVAQIEAMRIEAGDDFDILIDAHGLLTPAMALEYAKAIEPYRVMFLEEPVQIEGFDSYEWLGQHTTTPLATGERHLTKWGFEELISRHLVSYVQPDVIQCGGITEMKKIAAMAEARRQKGEGRRGKAEGVRQKAEGRRQKGYCLFDNFRIYGIKHTLDLIDKIENTFRLFSHDIGRINTDFQLCLQFIQRPAGYLQKTDIVPGRISSVSLGNIAWNGYSAPSDLRCKSIKLFFRKLFCYRIYSCDKLH</sequence>
<dbReference type="PROSITE" id="PS00909">
    <property type="entry name" value="MR_MLE_2"/>
    <property type="match status" value="1"/>
</dbReference>
<dbReference type="GO" id="GO:0009063">
    <property type="term" value="P:amino acid catabolic process"/>
    <property type="evidence" value="ECO:0007669"/>
    <property type="project" value="InterPro"/>
</dbReference>
<dbReference type="SUPFAM" id="SSF51604">
    <property type="entry name" value="Enolase C-terminal domain-like"/>
    <property type="match status" value="1"/>
</dbReference>
<proteinExistence type="predicted"/>
<dbReference type="AlphaFoldDB" id="X1B5Z0"/>
<dbReference type="PANTHER" id="PTHR48080">
    <property type="entry name" value="D-GALACTONATE DEHYDRATASE-RELATED"/>
    <property type="match status" value="1"/>
</dbReference>
<feature type="domain" description="Mandelate racemase/muconate lactonizing enzyme C-terminal" evidence="1">
    <location>
        <begin position="2"/>
        <end position="72"/>
    </location>
</feature>
<organism evidence="2">
    <name type="scientific">marine sediment metagenome</name>
    <dbReference type="NCBI Taxonomy" id="412755"/>
    <lineage>
        <taxon>unclassified sequences</taxon>
        <taxon>metagenomes</taxon>
        <taxon>ecological metagenomes</taxon>
    </lineage>
</organism>
<evidence type="ECO:0000259" key="1">
    <source>
        <dbReference type="SMART" id="SM00922"/>
    </source>
</evidence>
<dbReference type="InterPro" id="IPR018110">
    <property type="entry name" value="Mandel_Rmase/mucon_lact_enz_CS"/>
</dbReference>
<dbReference type="PANTHER" id="PTHR48080:SF2">
    <property type="entry name" value="D-GALACTONATE DEHYDRATASE"/>
    <property type="match status" value="1"/>
</dbReference>
<name>X1B5Z0_9ZZZZ</name>
<dbReference type="Pfam" id="PF13378">
    <property type="entry name" value="MR_MLE_C"/>
    <property type="match status" value="1"/>
</dbReference>
<protein>
    <recommendedName>
        <fullName evidence="1">Mandelate racemase/muconate lactonizing enzyme C-terminal domain-containing protein</fullName>
    </recommendedName>
</protein>
<reference evidence="2" key="1">
    <citation type="journal article" date="2014" name="Front. Microbiol.">
        <title>High frequency of phylogenetically diverse reductive dehalogenase-homologous genes in deep subseafloor sedimentary metagenomes.</title>
        <authorList>
            <person name="Kawai M."/>
            <person name="Futagami T."/>
            <person name="Toyoda A."/>
            <person name="Takaki Y."/>
            <person name="Nishi S."/>
            <person name="Hori S."/>
            <person name="Arai W."/>
            <person name="Tsubouchi T."/>
            <person name="Morono Y."/>
            <person name="Uchiyama I."/>
            <person name="Ito T."/>
            <person name="Fujiyama A."/>
            <person name="Inagaki F."/>
            <person name="Takami H."/>
        </authorList>
    </citation>
    <scope>NUCLEOTIDE SEQUENCE</scope>
    <source>
        <strain evidence="2">Expedition CK06-06</strain>
    </source>
</reference>
<gene>
    <name evidence="2" type="ORF">S01H4_50145</name>
</gene>
<dbReference type="InterPro" id="IPR034593">
    <property type="entry name" value="DgoD-like"/>
</dbReference>
<comment type="caution">
    <text evidence="2">The sequence shown here is derived from an EMBL/GenBank/DDBJ whole genome shotgun (WGS) entry which is preliminary data.</text>
</comment>
<feature type="non-terminal residue" evidence="2">
    <location>
        <position position="1"/>
    </location>
</feature>
<dbReference type="InterPro" id="IPR029065">
    <property type="entry name" value="Enolase_C-like"/>
</dbReference>
<dbReference type="InterPro" id="IPR013342">
    <property type="entry name" value="Mandelate_racemase_C"/>
</dbReference>
<dbReference type="EMBL" id="BART01028441">
    <property type="protein sequence ID" value="GAG90470.1"/>
    <property type="molecule type" value="Genomic_DNA"/>
</dbReference>
<accession>X1B5Z0</accession>